<evidence type="ECO:0000313" key="3">
    <source>
        <dbReference type="EMBL" id="KAE9601001.1"/>
    </source>
</evidence>
<name>A0A6A4PHI6_LUPAL</name>
<dbReference type="Proteomes" id="UP000447434">
    <property type="component" value="Chromosome 13"/>
</dbReference>
<keyword evidence="2" id="KW-0732">Signal</keyword>
<evidence type="ECO:0000256" key="2">
    <source>
        <dbReference type="SAM" id="SignalP"/>
    </source>
</evidence>
<keyword evidence="4" id="KW-1185">Reference proteome</keyword>
<accession>A0A6A4PHI6</accession>
<evidence type="ECO:0000313" key="4">
    <source>
        <dbReference type="Proteomes" id="UP000447434"/>
    </source>
</evidence>
<comment type="caution">
    <text evidence="3">The sequence shown here is derived from an EMBL/GenBank/DDBJ whole genome shotgun (WGS) entry which is preliminary data.</text>
</comment>
<organism evidence="3 4">
    <name type="scientific">Lupinus albus</name>
    <name type="common">White lupine</name>
    <name type="synonym">Lupinus termis</name>
    <dbReference type="NCBI Taxonomy" id="3870"/>
    <lineage>
        <taxon>Eukaryota</taxon>
        <taxon>Viridiplantae</taxon>
        <taxon>Streptophyta</taxon>
        <taxon>Embryophyta</taxon>
        <taxon>Tracheophyta</taxon>
        <taxon>Spermatophyta</taxon>
        <taxon>Magnoliopsida</taxon>
        <taxon>eudicotyledons</taxon>
        <taxon>Gunneridae</taxon>
        <taxon>Pentapetalae</taxon>
        <taxon>rosids</taxon>
        <taxon>fabids</taxon>
        <taxon>Fabales</taxon>
        <taxon>Fabaceae</taxon>
        <taxon>Papilionoideae</taxon>
        <taxon>50 kb inversion clade</taxon>
        <taxon>genistoids sensu lato</taxon>
        <taxon>core genistoids</taxon>
        <taxon>Genisteae</taxon>
        <taxon>Lupinus</taxon>
    </lineage>
</organism>
<evidence type="ECO:0000256" key="1">
    <source>
        <dbReference type="SAM" id="MobiDB-lite"/>
    </source>
</evidence>
<dbReference type="EMBL" id="WOCE01000013">
    <property type="protein sequence ID" value="KAE9601001.1"/>
    <property type="molecule type" value="Genomic_DNA"/>
</dbReference>
<protein>
    <submittedName>
        <fullName evidence="3">Uncharacterized protein</fullName>
    </submittedName>
</protein>
<feature type="chain" id="PRO_5025486882" evidence="2">
    <location>
        <begin position="20"/>
        <end position="86"/>
    </location>
</feature>
<feature type="signal peptide" evidence="2">
    <location>
        <begin position="1"/>
        <end position="19"/>
    </location>
</feature>
<reference evidence="4" key="1">
    <citation type="journal article" date="2020" name="Nat. Commun.">
        <title>Genome sequence of the cluster root forming white lupin.</title>
        <authorList>
            <person name="Hufnagel B."/>
            <person name="Marques A."/>
            <person name="Soriano A."/>
            <person name="Marques L."/>
            <person name="Divol F."/>
            <person name="Doumas P."/>
            <person name="Sallet E."/>
            <person name="Mancinotti D."/>
            <person name="Carrere S."/>
            <person name="Marande W."/>
            <person name="Arribat S."/>
            <person name="Keller J."/>
            <person name="Huneau C."/>
            <person name="Blein T."/>
            <person name="Aime D."/>
            <person name="Laguerre M."/>
            <person name="Taylor J."/>
            <person name="Schubert V."/>
            <person name="Nelson M."/>
            <person name="Geu-Flores F."/>
            <person name="Crespi M."/>
            <person name="Gallardo-Guerrero K."/>
            <person name="Delaux P.-M."/>
            <person name="Salse J."/>
            <person name="Berges H."/>
            <person name="Guyot R."/>
            <person name="Gouzy J."/>
            <person name="Peret B."/>
        </authorList>
    </citation>
    <scope>NUCLEOTIDE SEQUENCE [LARGE SCALE GENOMIC DNA]</scope>
    <source>
        <strain evidence="4">cv. Amiga</strain>
    </source>
</reference>
<proteinExistence type="predicted"/>
<gene>
    <name evidence="3" type="ORF">Lalb_Chr13g0293101</name>
</gene>
<feature type="region of interest" description="Disordered" evidence="1">
    <location>
        <begin position="63"/>
        <end position="86"/>
    </location>
</feature>
<dbReference type="AlphaFoldDB" id="A0A6A4PHI6"/>
<sequence>MVKLTFVFSHIMVSLIVDTRVVFPSESIDFGMLQSGDVDRSHPNDVLHPPHTAYSMLQRVPIRRSQRNPLPPPPPLGLVPSIGYED</sequence>